<reference evidence="3" key="3">
    <citation type="submission" date="2015-04" db="UniProtKB">
        <authorList>
            <consortium name="EnsemblPlants"/>
        </authorList>
    </citation>
    <scope>IDENTIFICATION</scope>
</reference>
<protein>
    <recommendedName>
        <fullName evidence="2">BTB domain-containing protein</fullName>
    </recommendedName>
</protein>
<feature type="domain" description="BTB" evidence="2">
    <location>
        <begin position="92"/>
        <end position="153"/>
    </location>
</feature>
<dbReference type="Gramene" id="LPERR08G06010.1">
    <property type="protein sequence ID" value="LPERR08G06010.1"/>
    <property type="gene ID" value="LPERR08G06010"/>
</dbReference>
<dbReference type="PROSITE" id="PS50097">
    <property type="entry name" value="BTB"/>
    <property type="match status" value="1"/>
</dbReference>
<dbReference type="InterPro" id="IPR011333">
    <property type="entry name" value="SKP1/BTB/POZ_sf"/>
</dbReference>
<dbReference type="PANTHER" id="PTHR26379:SF438">
    <property type="entry name" value="OS08G0128700 PROTEIN"/>
    <property type="match status" value="1"/>
</dbReference>
<reference evidence="3 4" key="1">
    <citation type="submission" date="2012-08" db="EMBL/GenBank/DDBJ databases">
        <title>Oryza genome evolution.</title>
        <authorList>
            <person name="Wing R.A."/>
        </authorList>
    </citation>
    <scope>NUCLEOTIDE SEQUENCE</scope>
</reference>
<keyword evidence="4" id="KW-1185">Reference proteome</keyword>
<organism evidence="3 4">
    <name type="scientific">Leersia perrieri</name>
    <dbReference type="NCBI Taxonomy" id="77586"/>
    <lineage>
        <taxon>Eukaryota</taxon>
        <taxon>Viridiplantae</taxon>
        <taxon>Streptophyta</taxon>
        <taxon>Embryophyta</taxon>
        <taxon>Tracheophyta</taxon>
        <taxon>Spermatophyta</taxon>
        <taxon>Magnoliopsida</taxon>
        <taxon>Liliopsida</taxon>
        <taxon>Poales</taxon>
        <taxon>Poaceae</taxon>
        <taxon>BOP clade</taxon>
        <taxon>Oryzoideae</taxon>
        <taxon>Oryzeae</taxon>
        <taxon>Oryzinae</taxon>
        <taxon>Leersia</taxon>
    </lineage>
</organism>
<comment type="pathway">
    <text evidence="1">Protein modification; protein ubiquitination.</text>
</comment>
<accession>A0A0D9X5J2</accession>
<dbReference type="EnsemblPlants" id="LPERR08G06010.1">
    <property type="protein sequence ID" value="LPERR08G06010.1"/>
    <property type="gene ID" value="LPERR08G06010"/>
</dbReference>
<dbReference type="GO" id="GO:0016567">
    <property type="term" value="P:protein ubiquitination"/>
    <property type="evidence" value="ECO:0007669"/>
    <property type="project" value="InterPro"/>
</dbReference>
<evidence type="ECO:0000259" key="2">
    <source>
        <dbReference type="PROSITE" id="PS50097"/>
    </source>
</evidence>
<dbReference type="Proteomes" id="UP000032180">
    <property type="component" value="Chromosome 8"/>
</dbReference>
<proteinExistence type="predicted"/>
<dbReference type="Gene3D" id="3.30.710.10">
    <property type="entry name" value="Potassium Channel Kv1.1, Chain A"/>
    <property type="match status" value="1"/>
</dbReference>
<reference evidence="4" key="2">
    <citation type="submission" date="2013-12" db="EMBL/GenBank/DDBJ databases">
        <authorList>
            <person name="Yu Y."/>
            <person name="Lee S."/>
            <person name="de Baynast K."/>
            <person name="Wissotski M."/>
            <person name="Liu L."/>
            <person name="Talag J."/>
            <person name="Goicoechea J."/>
            <person name="Angelova A."/>
            <person name="Jetty R."/>
            <person name="Kudrna D."/>
            <person name="Golser W."/>
            <person name="Rivera L."/>
            <person name="Zhang J."/>
            <person name="Wing R."/>
        </authorList>
    </citation>
    <scope>NUCLEOTIDE SEQUENCE</scope>
</reference>
<dbReference type="InterPro" id="IPR045005">
    <property type="entry name" value="BPM1-6"/>
</dbReference>
<dbReference type="Pfam" id="PF00651">
    <property type="entry name" value="BTB"/>
    <property type="match status" value="1"/>
</dbReference>
<evidence type="ECO:0000313" key="3">
    <source>
        <dbReference type="EnsemblPlants" id="LPERR08G06010.1"/>
    </source>
</evidence>
<dbReference type="SUPFAM" id="SSF54695">
    <property type="entry name" value="POZ domain"/>
    <property type="match status" value="1"/>
</dbReference>
<evidence type="ECO:0000256" key="1">
    <source>
        <dbReference type="ARBA" id="ARBA00004906"/>
    </source>
</evidence>
<dbReference type="PANTHER" id="PTHR26379">
    <property type="entry name" value="BTB/POZ AND MATH DOMAIN-CONTAINING PROTEIN 1"/>
    <property type="match status" value="1"/>
</dbReference>
<sequence>MNAHPLKQPKESIAFVLELKTMNATVQASYKVKYRVPGRLWRLWHPMNNIAGVLFNDDKRFETIILQDFEKWAATVGHRRASWQAARNKDGADVNFSNGGVIFAAHKIVLAMRSPVFQALLCLCGKMMEARMPCVTIDDVQPDVFRALLHFVYIDSLPDMGDLQGDVQ</sequence>
<evidence type="ECO:0000313" key="4">
    <source>
        <dbReference type="Proteomes" id="UP000032180"/>
    </source>
</evidence>
<dbReference type="HOGENOM" id="CLU_1588842_0_0_1"/>
<name>A0A0D9X5J2_9ORYZ</name>
<dbReference type="InterPro" id="IPR000210">
    <property type="entry name" value="BTB/POZ_dom"/>
</dbReference>
<dbReference type="AlphaFoldDB" id="A0A0D9X5J2"/>